<organism evidence="7 8">
    <name type="scientific">Guyanagaster necrorhizus</name>
    <dbReference type="NCBI Taxonomy" id="856835"/>
    <lineage>
        <taxon>Eukaryota</taxon>
        <taxon>Fungi</taxon>
        <taxon>Dikarya</taxon>
        <taxon>Basidiomycota</taxon>
        <taxon>Agaricomycotina</taxon>
        <taxon>Agaricomycetes</taxon>
        <taxon>Agaricomycetidae</taxon>
        <taxon>Agaricales</taxon>
        <taxon>Marasmiineae</taxon>
        <taxon>Physalacriaceae</taxon>
        <taxon>Guyanagaster</taxon>
    </lineage>
</organism>
<dbReference type="InterPro" id="IPR003689">
    <property type="entry name" value="ZIP"/>
</dbReference>
<evidence type="ECO:0000256" key="1">
    <source>
        <dbReference type="ARBA" id="ARBA00004141"/>
    </source>
</evidence>
<feature type="transmembrane region" description="Helical" evidence="6">
    <location>
        <begin position="486"/>
        <end position="504"/>
    </location>
</feature>
<feature type="transmembrane region" description="Helical" evidence="6">
    <location>
        <begin position="105"/>
        <end position="127"/>
    </location>
</feature>
<dbReference type="Pfam" id="PF02535">
    <property type="entry name" value="Zip"/>
    <property type="match status" value="1"/>
</dbReference>
<gene>
    <name evidence="7" type="ORF">BT62DRAFT_270963</name>
</gene>
<evidence type="ECO:0000256" key="5">
    <source>
        <dbReference type="SAM" id="MobiDB-lite"/>
    </source>
</evidence>
<dbReference type="OrthoDB" id="448280at2759"/>
<accession>A0A9P7W3D7</accession>
<name>A0A9P7W3D7_9AGAR</name>
<dbReference type="AlphaFoldDB" id="A0A9P7W3D7"/>
<dbReference type="EMBL" id="MU250524">
    <property type="protein sequence ID" value="KAG7451907.1"/>
    <property type="molecule type" value="Genomic_DNA"/>
</dbReference>
<keyword evidence="2 6" id="KW-0812">Transmembrane</keyword>
<keyword evidence="8" id="KW-1185">Reference proteome</keyword>
<comment type="subcellular location">
    <subcellularLocation>
        <location evidence="1">Membrane</location>
        <topology evidence="1">Multi-pass membrane protein</topology>
    </subcellularLocation>
</comment>
<feature type="transmembrane region" description="Helical" evidence="6">
    <location>
        <begin position="320"/>
        <end position="343"/>
    </location>
</feature>
<proteinExistence type="predicted"/>
<feature type="compositionally biased region" description="Low complexity" evidence="5">
    <location>
        <begin position="213"/>
        <end position="230"/>
    </location>
</feature>
<evidence type="ECO:0000313" key="8">
    <source>
        <dbReference type="Proteomes" id="UP000812287"/>
    </source>
</evidence>
<dbReference type="Proteomes" id="UP000812287">
    <property type="component" value="Unassembled WGS sequence"/>
</dbReference>
<feature type="transmembrane region" description="Helical" evidence="6">
    <location>
        <begin position="74"/>
        <end position="93"/>
    </location>
</feature>
<keyword evidence="3 6" id="KW-1133">Transmembrane helix</keyword>
<dbReference type="PANTHER" id="PTHR11040:SF44">
    <property type="entry name" value="PROTEIN ZNTC-RELATED"/>
    <property type="match status" value="1"/>
</dbReference>
<evidence type="ECO:0000256" key="2">
    <source>
        <dbReference type="ARBA" id="ARBA00022692"/>
    </source>
</evidence>
<dbReference type="RefSeq" id="XP_043045407.1">
    <property type="nucleotide sequence ID" value="XM_043180321.1"/>
</dbReference>
<feature type="transmembrane region" description="Helical" evidence="6">
    <location>
        <begin position="396"/>
        <end position="418"/>
    </location>
</feature>
<evidence type="ECO:0000256" key="6">
    <source>
        <dbReference type="SAM" id="Phobius"/>
    </source>
</evidence>
<feature type="region of interest" description="Disordered" evidence="5">
    <location>
        <begin position="201"/>
        <end position="235"/>
    </location>
</feature>
<reference evidence="7" key="1">
    <citation type="submission" date="2020-11" db="EMBL/GenBank/DDBJ databases">
        <title>Adaptations for nitrogen fixation in a non-lichenized fungal sporocarp promotes dispersal by wood-feeding termites.</title>
        <authorList>
            <consortium name="DOE Joint Genome Institute"/>
            <person name="Koch R.A."/>
            <person name="Yoon G."/>
            <person name="Arayal U."/>
            <person name="Lail K."/>
            <person name="Amirebrahimi M."/>
            <person name="Labutti K."/>
            <person name="Lipzen A."/>
            <person name="Riley R."/>
            <person name="Barry K."/>
            <person name="Henrissat B."/>
            <person name="Grigoriev I.V."/>
            <person name="Herr J.R."/>
            <person name="Aime M.C."/>
        </authorList>
    </citation>
    <scope>NUCLEOTIDE SEQUENCE</scope>
    <source>
        <strain evidence="7">MCA 3950</strain>
    </source>
</reference>
<evidence type="ECO:0000313" key="7">
    <source>
        <dbReference type="EMBL" id="KAG7451907.1"/>
    </source>
</evidence>
<sequence length="506" mass="54442">MIGSSIISHDTWDRCGPPFPCGGDSLLHVNCRVHDQAMFLPHSFMASLLDILADLEASNDIIIHDDRKHLYRRLIAMCIIFVTSLFAVSFPVISKRSTYLPIPKTAFFIGKHFGTGVILSTAFCHLLQDSFEALRNPLVAESYGKVGDQCGLIILGSLLSIFLIEYISTSYVDHLHAEPSEPASPVTTIVPLPEPLSIGCGGLPESAPDEDTPLLSSSSHSSHTSSSHPPQHYLSSILTNTPRHLRSTESYYIINDLNYHVNHGDYQLIGGKGSCVCVCVCPAGAEGNRPPAKSTSRSGTVTPTHNVDVEKPRIGRRRQVVGILVLQFGIMIHSLVIGLTLSITHGAEFTSLVTAIIFHQLFEGLSLGIRIAALPPVRRLPVPNTTPLFSIHQWHWLAPVLSFLFAVTTPLGMGVGMLAFSGKVSKSQMLITQGLMSAISAGMLIYAATVEMIAGDFVFGNLTGHEHGHGGEIEHEEGGPTLGRKILAVVSLLAGVFGMGLVGIGE</sequence>
<protein>
    <submittedName>
        <fullName evidence="7">Zinc/iron permease</fullName>
    </submittedName>
</protein>
<comment type="caution">
    <text evidence="7">The sequence shown here is derived from an EMBL/GenBank/DDBJ whole genome shotgun (WGS) entry which is preliminary data.</text>
</comment>
<dbReference type="GO" id="GO:0005886">
    <property type="term" value="C:plasma membrane"/>
    <property type="evidence" value="ECO:0007669"/>
    <property type="project" value="TreeGrafter"/>
</dbReference>
<keyword evidence="4 6" id="KW-0472">Membrane</keyword>
<dbReference type="GO" id="GO:0005385">
    <property type="term" value="F:zinc ion transmembrane transporter activity"/>
    <property type="evidence" value="ECO:0007669"/>
    <property type="project" value="TreeGrafter"/>
</dbReference>
<evidence type="ECO:0000256" key="4">
    <source>
        <dbReference type="ARBA" id="ARBA00023136"/>
    </source>
</evidence>
<dbReference type="PANTHER" id="PTHR11040">
    <property type="entry name" value="ZINC/IRON TRANSPORTER"/>
    <property type="match status" value="1"/>
</dbReference>
<feature type="transmembrane region" description="Helical" evidence="6">
    <location>
        <begin position="430"/>
        <end position="449"/>
    </location>
</feature>
<dbReference type="GeneID" id="66102617"/>
<evidence type="ECO:0000256" key="3">
    <source>
        <dbReference type="ARBA" id="ARBA00022989"/>
    </source>
</evidence>